<gene>
    <name evidence="2" type="ORF">CCMP2556_LOCUS47334</name>
</gene>
<evidence type="ECO:0000313" key="2">
    <source>
        <dbReference type="EMBL" id="CAK9100093.1"/>
    </source>
</evidence>
<comment type="caution">
    <text evidence="2">The sequence shown here is derived from an EMBL/GenBank/DDBJ whole genome shotgun (WGS) entry which is preliminary data.</text>
</comment>
<evidence type="ECO:0000256" key="1">
    <source>
        <dbReference type="SAM" id="MobiDB-lite"/>
    </source>
</evidence>
<name>A0ABP0RIA5_9DINO</name>
<keyword evidence="3" id="KW-1185">Reference proteome</keyword>
<proteinExistence type="predicted"/>
<evidence type="ECO:0008006" key="4">
    <source>
        <dbReference type="Google" id="ProtNLM"/>
    </source>
</evidence>
<dbReference type="Proteomes" id="UP001642484">
    <property type="component" value="Unassembled WGS sequence"/>
</dbReference>
<sequence>MSAIAGSQDTLPYIGQLTGILLEEDEGLYLDSEDLQSAFNLFSMPDKWLAYLAYSKKVDSAAFGMPPGTQVITSSTLCGSIGWHSAVALVQEAVRTLVFEKAKIPWQYSIEKHARLPEEKIYTIVYFDNFDEIHVVKREESFPPTMNNSSQHATMRDCPGILENSWYMPLLEASKQVSSMDIGEFLKLAGDKLRCFIELSLALLSCSRWSEFYLRHWTGKTAFMATFKGSLFSGIANIFDSIERARKGPINPTAEVIDEIMCLLLQSPLAQVSLKAKISPEISCTDASPTGGGSATATAFKSGPDPRGPMVTFEGKCNNCGHDFSTSIPTRTDGRSKYPCPVGCGALVCSVRCTIEHREHGCARDMFACPLFGERFSGPNYPLTKAVVLAGIGVQRPLDLLVADDPWDYSTTEGKQRLDSYEVEPALMSIHYGPECKTFSAARGKPFRSTAGRWLSGPRALRSELKPWGLDHLSPQEQVQVIQVRRGNAMAKRSLRGLKTAFDNDRLAALEHHYSSHLWSILEALELASRDDVYHTYFTACCFCGARTKWTSLLHNIEELHAALHRPTCPGHDGLLPYEVHEIDGSLQFDTEQEAEYTWGLCQAYATGLKKVLQKRTSVPFGLVPWGPKAAILAALKRSTRGTQRSDVAGGTADDVMRILRTMRPGHERHHLRGLLREICIRGTEVRFEATAEDGSLHLMAPYPAFKWQWKTKLSYPWKHTQHINVLEVSAFLVEFRRRMREIVQLGTRFFNVTDSQVGFFTMSKGRSKSPRLNRLLRRINALILMSQAMPIHLWTISKWNFADAPSRRFEDRRHG</sequence>
<protein>
    <recommendedName>
        <fullName evidence="4">C2H2-type domain-containing protein</fullName>
    </recommendedName>
</protein>
<feature type="region of interest" description="Disordered" evidence="1">
    <location>
        <begin position="285"/>
        <end position="306"/>
    </location>
</feature>
<evidence type="ECO:0000313" key="3">
    <source>
        <dbReference type="Proteomes" id="UP001642484"/>
    </source>
</evidence>
<dbReference type="EMBL" id="CAXAMN010026028">
    <property type="protein sequence ID" value="CAK9100093.1"/>
    <property type="molecule type" value="Genomic_DNA"/>
</dbReference>
<accession>A0ABP0RIA5</accession>
<reference evidence="2 3" key="1">
    <citation type="submission" date="2024-02" db="EMBL/GenBank/DDBJ databases">
        <authorList>
            <person name="Chen Y."/>
            <person name="Shah S."/>
            <person name="Dougan E. K."/>
            <person name="Thang M."/>
            <person name="Chan C."/>
        </authorList>
    </citation>
    <scope>NUCLEOTIDE SEQUENCE [LARGE SCALE GENOMIC DNA]</scope>
</reference>
<organism evidence="2 3">
    <name type="scientific">Durusdinium trenchii</name>
    <dbReference type="NCBI Taxonomy" id="1381693"/>
    <lineage>
        <taxon>Eukaryota</taxon>
        <taxon>Sar</taxon>
        <taxon>Alveolata</taxon>
        <taxon>Dinophyceae</taxon>
        <taxon>Suessiales</taxon>
        <taxon>Symbiodiniaceae</taxon>
        <taxon>Durusdinium</taxon>
    </lineage>
</organism>